<reference evidence="1" key="1">
    <citation type="submission" date="2023-08" db="EMBL/GenBank/DDBJ databases">
        <title>A de novo genome assembly of Solanum verrucosum Schlechtendal, a Mexican diploid species geographically isolated from the other diploid A-genome species in potato relatives.</title>
        <authorList>
            <person name="Hosaka K."/>
        </authorList>
    </citation>
    <scope>NUCLEOTIDE SEQUENCE</scope>
    <source>
        <tissue evidence="1">Young leaves</tissue>
    </source>
</reference>
<dbReference type="InterPro" id="IPR011990">
    <property type="entry name" value="TPR-like_helical_dom_sf"/>
</dbReference>
<dbReference type="PANTHER" id="PTHR14094">
    <property type="entry name" value="SIGNAL RECOGNITION PARTICLE 72"/>
    <property type="match status" value="1"/>
</dbReference>
<evidence type="ECO:0000313" key="2">
    <source>
        <dbReference type="Proteomes" id="UP001234989"/>
    </source>
</evidence>
<dbReference type="Proteomes" id="UP001234989">
    <property type="component" value="Chromosome 11"/>
</dbReference>
<organism evidence="1 2">
    <name type="scientific">Solanum verrucosum</name>
    <dbReference type="NCBI Taxonomy" id="315347"/>
    <lineage>
        <taxon>Eukaryota</taxon>
        <taxon>Viridiplantae</taxon>
        <taxon>Streptophyta</taxon>
        <taxon>Embryophyta</taxon>
        <taxon>Tracheophyta</taxon>
        <taxon>Spermatophyta</taxon>
        <taxon>Magnoliopsida</taxon>
        <taxon>eudicotyledons</taxon>
        <taxon>Gunneridae</taxon>
        <taxon>Pentapetalae</taxon>
        <taxon>asterids</taxon>
        <taxon>lamiids</taxon>
        <taxon>Solanales</taxon>
        <taxon>Solanaceae</taxon>
        <taxon>Solanoideae</taxon>
        <taxon>Solaneae</taxon>
        <taxon>Solanum</taxon>
    </lineage>
</organism>
<sequence>MAPKPKEKAKASAVAIPAISIEDLFTSLNRHIQRSEYEQAVKVSDQILAAAPGDEDAIRCKVVALVKADSIEEALVAIKDSRKKGSVDLSFFKKEVADRFIILLAKEASVDNDDTSLSKIVLCRAFAMECCPGEIKNLSILEAWESSSTLDQVYCAPVVEGQSTPILG</sequence>
<dbReference type="GO" id="GO:0008312">
    <property type="term" value="F:7S RNA binding"/>
    <property type="evidence" value="ECO:0007669"/>
    <property type="project" value="TreeGrafter"/>
</dbReference>
<name>A0AAF0UZE9_SOLVR</name>
<dbReference type="AlphaFoldDB" id="A0AAF0UZE9"/>
<dbReference type="EMBL" id="CP133622">
    <property type="protein sequence ID" value="WMV55552.1"/>
    <property type="molecule type" value="Genomic_DNA"/>
</dbReference>
<keyword evidence="2" id="KW-1185">Reference proteome</keyword>
<dbReference type="GO" id="GO:0005786">
    <property type="term" value="C:signal recognition particle, endoplasmic reticulum targeting"/>
    <property type="evidence" value="ECO:0007669"/>
    <property type="project" value="TreeGrafter"/>
</dbReference>
<protein>
    <submittedName>
        <fullName evidence="1">Uncharacterized protein</fullName>
    </submittedName>
</protein>
<accession>A0AAF0UZE9</accession>
<dbReference type="Gene3D" id="1.25.40.10">
    <property type="entry name" value="Tetratricopeptide repeat domain"/>
    <property type="match status" value="1"/>
</dbReference>
<evidence type="ECO:0000313" key="1">
    <source>
        <dbReference type="EMBL" id="WMV55552.1"/>
    </source>
</evidence>
<proteinExistence type="predicted"/>
<dbReference type="GO" id="GO:0006614">
    <property type="term" value="P:SRP-dependent cotranslational protein targeting to membrane"/>
    <property type="evidence" value="ECO:0007669"/>
    <property type="project" value="InterPro"/>
</dbReference>
<dbReference type="GO" id="GO:0043022">
    <property type="term" value="F:ribosome binding"/>
    <property type="evidence" value="ECO:0007669"/>
    <property type="project" value="TreeGrafter"/>
</dbReference>
<dbReference type="InterPro" id="IPR026270">
    <property type="entry name" value="SRP72"/>
</dbReference>
<gene>
    <name evidence="1" type="ORF">MTR67_048937</name>
</gene>
<dbReference type="PANTHER" id="PTHR14094:SF9">
    <property type="entry name" value="SIGNAL RECOGNITION PARTICLE SUBUNIT SRP72"/>
    <property type="match status" value="1"/>
</dbReference>